<dbReference type="GO" id="GO:0017056">
    <property type="term" value="F:structural constituent of nuclear pore"/>
    <property type="evidence" value="ECO:0007669"/>
    <property type="project" value="UniProtKB-UniRule"/>
</dbReference>
<proteinExistence type="inferred from homology"/>
<evidence type="ECO:0000256" key="9">
    <source>
        <dbReference type="SAM" id="MobiDB-lite"/>
    </source>
</evidence>
<feature type="compositionally biased region" description="Polar residues" evidence="9">
    <location>
        <begin position="14"/>
        <end position="25"/>
    </location>
</feature>
<evidence type="ECO:0000256" key="6">
    <source>
        <dbReference type="ARBA" id="ARBA00023242"/>
    </source>
</evidence>
<gene>
    <name evidence="10" type="ORF">K491DRAFT_689829</name>
</gene>
<dbReference type="Pfam" id="PF04121">
    <property type="entry name" value="Nup84_Nup100"/>
    <property type="match status" value="1"/>
</dbReference>
<dbReference type="AlphaFoldDB" id="A0A6A6TH45"/>
<dbReference type="Proteomes" id="UP000799324">
    <property type="component" value="Unassembled WGS sequence"/>
</dbReference>
<protein>
    <recommendedName>
        <fullName evidence="7">Nuclear pore complex protein</fullName>
    </recommendedName>
</protein>
<evidence type="ECO:0000256" key="1">
    <source>
        <dbReference type="ARBA" id="ARBA00022448"/>
    </source>
</evidence>
<accession>A0A6A6TH45</accession>
<keyword evidence="11" id="KW-1185">Reference proteome</keyword>
<dbReference type="PANTHER" id="PTHR13003:SF2">
    <property type="entry name" value="NUCLEAR PORE COMPLEX PROTEIN NUP107"/>
    <property type="match status" value="1"/>
</dbReference>
<keyword evidence="3" id="KW-0653">Protein transport</keyword>
<keyword evidence="2" id="KW-0509">mRNA transport</keyword>
<sequence length="999" mass="113073">MASPARRSHPLLPTNGSSGSRSSTPLRAVAPTTKDDPLQPLRTMADRVGKEVEKFAERVDYWHLHKTEDQRHIFHSTLHMVGKFKDLADSTVKELKKQSGAENKGELQKSTRRRIQDMAASTRADREANDNSSSQSVVPSIETSTIPKSTRVQELRHWQTEAATWDLLHLIIQHYHPEPGVDVAAEKRSRLAKVGGAYRYSPNHEIWDRFILEDDEAQEKELILRWLERSARNTESDIESITEQLEDESGKGTNTWTSGFLDTKSQIKQAKRLQSTDKPLPPNYAGLRTRDRTELLVTQLDPDAPGRQKRALEKSDEYYDRALWMVCYEMLRRGYPWEEISEWCRERSEGWRGVSIGAACESHSEGVPNISGPTVGYLYRRMCFYAAKGAKTQYESAVYGMLSGDLKEVIPVCRSWEDHLYAHYNALLLSRFDSYLLKNHSQKISQTLAQRFVFQDAVANLGRWETSSQEVVELLKRQKSTAALSLLPMKLIQGSLIGGTIEELILKVGYSIYSLLKLDNRPTSLMVDPQVLGSFSDTNISSGLQSLSTEKYHEELATEPHALRVLVHIHIVLSKALGAIKSTIVPEVISMDNVIAAYIEFLRITKRFQLIPLYAAQLSSDRTVACLARVLPDIKNEEEQKGIIRLMDQYGIDPVDVVCQNYVLTAQRLYGGDDPKLISKLDLLEHTGDAFYPGKRVKDFLSGLKPGPDEEALIDTLRWQIHLSRDVEQTFSILHSALIYLLRAGHIGAAIQVTTELSVENLSFIKTQALCGYAFDFTVPGTEVQDTTRTLSSPRRTSLRPSDIPSAAEHRSLVLQLRGETGPYFELQQFVHLIHLFGEWREEEDNIIKQQQAGTKRNLMMVKDLFDSIESNLYPLLASFLANPDAQNHEDAARIRHLYIPEIVLAFICVVQSMSQFGTRDTSTKAMDLATLIADEDNSWLQNVFMETGRMTELVDMLALTSRKMLQMVEDGGKPRSIGGKKRGNRGETNRIWDLNVRN</sequence>
<dbReference type="GO" id="GO:0000973">
    <property type="term" value="P:post-transcriptional tethering of RNA polymerase II gene DNA at nuclear periphery"/>
    <property type="evidence" value="ECO:0007669"/>
    <property type="project" value="TreeGrafter"/>
</dbReference>
<evidence type="ECO:0000256" key="5">
    <source>
        <dbReference type="ARBA" id="ARBA00023132"/>
    </source>
</evidence>
<feature type="compositionally biased region" description="Polar residues" evidence="9">
    <location>
        <begin position="130"/>
        <end position="148"/>
    </location>
</feature>
<evidence type="ECO:0000313" key="10">
    <source>
        <dbReference type="EMBL" id="KAF2658756.1"/>
    </source>
</evidence>
<dbReference type="OrthoDB" id="3098at2759"/>
<reference evidence="10" key="1">
    <citation type="journal article" date="2020" name="Stud. Mycol.">
        <title>101 Dothideomycetes genomes: a test case for predicting lifestyles and emergence of pathogens.</title>
        <authorList>
            <person name="Haridas S."/>
            <person name="Albert R."/>
            <person name="Binder M."/>
            <person name="Bloem J."/>
            <person name="Labutti K."/>
            <person name="Salamov A."/>
            <person name="Andreopoulos B."/>
            <person name="Baker S."/>
            <person name="Barry K."/>
            <person name="Bills G."/>
            <person name="Bluhm B."/>
            <person name="Cannon C."/>
            <person name="Castanera R."/>
            <person name="Culley D."/>
            <person name="Daum C."/>
            <person name="Ezra D."/>
            <person name="Gonzalez J."/>
            <person name="Henrissat B."/>
            <person name="Kuo A."/>
            <person name="Liang C."/>
            <person name="Lipzen A."/>
            <person name="Lutzoni F."/>
            <person name="Magnuson J."/>
            <person name="Mondo S."/>
            <person name="Nolan M."/>
            <person name="Ohm R."/>
            <person name="Pangilinan J."/>
            <person name="Park H.-J."/>
            <person name="Ramirez L."/>
            <person name="Alfaro M."/>
            <person name="Sun H."/>
            <person name="Tritt A."/>
            <person name="Yoshinaga Y."/>
            <person name="Zwiers L.-H."/>
            <person name="Turgeon B."/>
            <person name="Goodwin S."/>
            <person name="Spatafora J."/>
            <person name="Crous P."/>
            <person name="Grigoriev I."/>
        </authorList>
    </citation>
    <scope>NUCLEOTIDE SEQUENCE</scope>
    <source>
        <strain evidence="10">CBS 122681</strain>
    </source>
</reference>
<dbReference type="GO" id="GO:0006406">
    <property type="term" value="P:mRNA export from nucleus"/>
    <property type="evidence" value="ECO:0007669"/>
    <property type="project" value="TreeGrafter"/>
</dbReference>
<evidence type="ECO:0000256" key="4">
    <source>
        <dbReference type="ARBA" id="ARBA00023010"/>
    </source>
</evidence>
<comment type="similarity">
    <text evidence="7">Belongs to the nucleoporin Nup84/Nup107 family.</text>
</comment>
<evidence type="ECO:0000256" key="7">
    <source>
        <dbReference type="RuleBase" id="RU365072"/>
    </source>
</evidence>
<keyword evidence="6 7" id="KW-0539">Nucleus</keyword>
<dbReference type="GO" id="GO:0031965">
    <property type="term" value="C:nuclear membrane"/>
    <property type="evidence" value="ECO:0007669"/>
    <property type="project" value="UniProtKB-SubCell"/>
</dbReference>
<dbReference type="Gene3D" id="1.20.190.50">
    <property type="match status" value="1"/>
</dbReference>
<organism evidence="10 11">
    <name type="scientific">Lophiostoma macrostomum CBS 122681</name>
    <dbReference type="NCBI Taxonomy" id="1314788"/>
    <lineage>
        <taxon>Eukaryota</taxon>
        <taxon>Fungi</taxon>
        <taxon>Dikarya</taxon>
        <taxon>Ascomycota</taxon>
        <taxon>Pezizomycotina</taxon>
        <taxon>Dothideomycetes</taxon>
        <taxon>Pleosporomycetidae</taxon>
        <taxon>Pleosporales</taxon>
        <taxon>Lophiostomataceae</taxon>
        <taxon>Lophiostoma</taxon>
    </lineage>
</organism>
<keyword evidence="7" id="KW-0472">Membrane</keyword>
<dbReference type="EMBL" id="MU004312">
    <property type="protein sequence ID" value="KAF2658756.1"/>
    <property type="molecule type" value="Genomic_DNA"/>
</dbReference>
<feature type="compositionally biased region" description="Basic and acidic residues" evidence="9">
    <location>
        <begin position="95"/>
        <end position="109"/>
    </location>
</feature>
<comment type="function">
    <text evidence="7">Functions as a component of the nuclear pore complex (NPC).</text>
</comment>
<feature type="region of interest" description="Disordered" evidence="9">
    <location>
        <begin position="1"/>
        <end position="42"/>
    </location>
</feature>
<feature type="coiled-coil region" evidence="8">
    <location>
        <begin position="224"/>
        <end position="251"/>
    </location>
</feature>
<dbReference type="Gene3D" id="1.10.3450.20">
    <property type="match status" value="1"/>
</dbReference>
<dbReference type="InterPro" id="IPR007252">
    <property type="entry name" value="Nup84/Nup107"/>
</dbReference>
<evidence type="ECO:0000313" key="11">
    <source>
        <dbReference type="Proteomes" id="UP000799324"/>
    </source>
</evidence>
<dbReference type="GO" id="GO:0006606">
    <property type="term" value="P:protein import into nucleus"/>
    <property type="evidence" value="ECO:0007669"/>
    <property type="project" value="TreeGrafter"/>
</dbReference>
<name>A0A6A6TH45_9PLEO</name>
<evidence type="ECO:0000256" key="8">
    <source>
        <dbReference type="SAM" id="Coils"/>
    </source>
</evidence>
<evidence type="ECO:0000256" key="2">
    <source>
        <dbReference type="ARBA" id="ARBA00022816"/>
    </source>
</evidence>
<keyword evidence="1 7" id="KW-0813">Transport</keyword>
<feature type="region of interest" description="Disordered" evidence="9">
    <location>
        <begin position="95"/>
        <end position="148"/>
    </location>
</feature>
<keyword evidence="8" id="KW-0175">Coiled coil</keyword>
<dbReference type="PANTHER" id="PTHR13003">
    <property type="entry name" value="NUP107-RELATED"/>
    <property type="match status" value="1"/>
</dbReference>
<dbReference type="GO" id="GO:0031080">
    <property type="term" value="C:nuclear pore outer ring"/>
    <property type="evidence" value="ECO:0007669"/>
    <property type="project" value="TreeGrafter"/>
</dbReference>
<keyword evidence="4 7" id="KW-0811">Translocation</keyword>
<keyword evidence="5 7" id="KW-0906">Nuclear pore complex</keyword>
<evidence type="ECO:0000256" key="3">
    <source>
        <dbReference type="ARBA" id="ARBA00022927"/>
    </source>
</evidence>
<comment type="subcellular location">
    <subcellularLocation>
        <location evidence="7">Nucleus</location>
        <location evidence="7">Nuclear pore complex</location>
    </subcellularLocation>
    <subcellularLocation>
        <location evidence="7">Nucleus membrane</location>
    </subcellularLocation>
</comment>
<comment type="subunit">
    <text evidence="7">Part of the nuclear pore complex (NPC).</text>
</comment>